<protein>
    <submittedName>
        <fullName evidence="1">Uncharacterized protein</fullName>
    </submittedName>
</protein>
<accession>A0A5J9SY65</accession>
<dbReference type="Gramene" id="TVU03955">
    <property type="protein sequence ID" value="TVU03955"/>
    <property type="gene ID" value="EJB05_50482"/>
</dbReference>
<keyword evidence="2" id="KW-1185">Reference proteome</keyword>
<evidence type="ECO:0000313" key="2">
    <source>
        <dbReference type="Proteomes" id="UP000324897"/>
    </source>
</evidence>
<evidence type="ECO:0000313" key="1">
    <source>
        <dbReference type="EMBL" id="TVU03955.1"/>
    </source>
</evidence>
<reference evidence="1 2" key="1">
    <citation type="journal article" date="2019" name="Sci. Rep.">
        <title>A high-quality genome of Eragrostis curvula grass provides insights into Poaceae evolution and supports new strategies to enhance forage quality.</title>
        <authorList>
            <person name="Carballo J."/>
            <person name="Santos B.A.C.M."/>
            <person name="Zappacosta D."/>
            <person name="Garbus I."/>
            <person name="Selva J.P."/>
            <person name="Gallo C.A."/>
            <person name="Diaz A."/>
            <person name="Albertini E."/>
            <person name="Caccamo M."/>
            <person name="Echenique V."/>
        </authorList>
    </citation>
    <scope>NUCLEOTIDE SEQUENCE [LARGE SCALE GENOMIC DNA]</scope>
    <source>
        <strain evidence="2">cv. Victoria</strain>
        <tissue evidence="1">Leaf</tissue>
    </source>
</reference>
<name>A0A5J9SY65_9POAL</name>
<proteinExistence type="predicted"/>
<dbReference type="EMBL" id="RWGY01000125">
    <property type="protein sequence ID" value="TVU03955.1"/>
    <property type="molecule type" value="Genomic_DNA"/>
</dbReference>
<dbReference type="Proteomes" id="UP000324897">
    <property type="component" value="Unassembled WGS sequence"/>
</dbReference>
<gene>
    <name evidence="1" type="ORF">EJB05_50482</name>
</gene>
<sequence>MNAIQRSFAAARLCYVPSDHWIGISVPDDSTNEMLPNFTHSRGVFSWHSRFRRPVHPNAVQSCQEMCLDVLYNISRDRSQWSLYATGIVPRNELCSQFWTRPARTMKHMEIGIWVIMVWELCWGYRQLGDCAGVTGSPLVLLIT</sequence>
<organism evidence="1 2">
    <name type="scientific">Eragrostis curvula</name>
    <name type="common">weeping love grass</name>
    <dbReference type="NCBI Taxonomy" id="38414"/>
    <lineage>
        <taxon>Eukaryota</taxon>
        <taxon>Viridiplantae</taxon>
        <taxon>Streptophyta</taxon>
        <taxon>Embryophyta</taxon>
        <taxon>Tracheophyta</taxon>
        <taxon>Spermatophyta</taxon>
        <taxon>Magnoliopsida</taxon>
        <taxon>Liliopsida</taxon>
        <taxon>Poales</taxon>
        <taxon>Poaceae</taxon>
        <taxon>PACMAD clade</taxon>
        <taxon>Chloridoideae</taxon>
        <taxon>Eragrostideae</taxon>
        <taxon>Eragrostidinae</taxon>
        <taxon>Eragrostis</taxon>
    </lineage>
</organism>
<dbReference type="AlphaFoldDB" id="A0A5J9SY65"/>
<comment type="caution">
    <text evidence="1">The sequence shown here is derived from an EMBL/GenBank/DDBJ whole genome shotgun (WGS) entry which is preliminary data.</text>
</comment>